<keyword evidence="1" id="KW-0521">NADP</keyword>
<dbReference type="Pfam" id="PF00248">
    <property type="entry name" value="Aldo_ket_red"/>
    <property type="match status" value="1"/>
</dbReference>
<dbReference type="OrthoDB" id="48988at2759"/>
<dbReference type="PANTHER" id="PTHR43364:SF7">
    <property type="entry name" value="NADP-DEPENDENT OXIDOREDUCTASE DOMAIN-CONTAINING PROTEIN-RELATED"/>
    <property type="match status" value="1"/>
</dbReference>
<protein>
    <submittedName>
        <fullName evidence="5">Aryl-alcohol dehydrogenase</fullName>
    </submittedName>
</protein>
<dbReference type="InterPro" id="IPR036812">
    <property type="entry name" value="NAD(P)_OxRdtase_dom_sf"/>
</dbReference>
<dbReference type="Proteomes" id="UP000326268">
    <property type="component" value="Unassembled WGS sequence"/>
</dbReference>
<keyword evidence="2" id="KW-0560">Oxidoreductase</keyword>
<comment type="similarity">
    <text evidence="3">Belongs to the aldo/keto reductase family. Aldo/keto reductase 2 subfamily.</text>
</comment>
<proteinExistence type="inferred from homology"/>
<dbReference type="PANTHER" id="PTHR43364">
    <property type="entry name" value="NADH-SPECIFIC METHYLGLYOXAL REDUCTASE-RELATED"/>
    <property type="match status" value="1"/>
</dbReference>
<evidence type="ECO:0000256" key="3">
    <source>
        <dbReference type="ARBA" id="ARBA00038157"/>
    </source>
</evidence>
<evidence type="ECO:0000256" key="1">
    <source>
        <dbReference type="ARBA" id="ARBA00022857"/>
    </source>
</evidence>
<dbReference type="Gene3D" id="3.20.20.100">
    <property type="entry name" value="NADP-dependent oxidoreductase domain"/>
    <property type="match status" value="1"/>
</dbReference>
<dbReference type="AlphaFoldDB" id="A0A5N6ZMM5"/>
<name>A0A5N6ZMM5_9EURO</name>
<evidence type="ECO:0000313" key="6">
    <source>
        <dbReference type="Proteomes" id="UP000326268"/>
    </source>
</evidence>
<dbReference type="InterPro" id="IPR050523">
    <property type="entry name" value="AKR_Detox_Biosynth"/>
</dbReference>
<dbReference type="InterPro" id="IPR023210">
    <property type="entry name" value="NADP_OxRdtase_dom"/>
</dbReference>
<dbReference type="RefSeq" id="XP_031921776.1">
    <property type="nucleotide sequence ID" value="XM_032071194.1"/>
</dbReference>
<organism evidence="5 6">
    <name type="scientific">Aspergillus caelatus</name>
    <dbReference type="NCBI Taxonomy" id="61420"/>
    <lineage>
        <taxon>Eukaryota</taxon>
        <taxon>Fungi</taxon>
        <taxon>Dikarya</taxon>
        <taxon>Ascomycota</taxon>
        <taxon>Pezizomycotina</taxon>
        <taxon>Eurotiomycetes</taxon>
        <taxon>Eurotiomycetidae</taxon>
        <taxon>Eurotiales</taxon>
        <taxon>Aspergillaceae</taxon>
        <taxon>Aspergillus</taxon>
        <taxon>Aspergillus subgen. Circumdati</taxon>
    </lineage>
</organism>
<dbReference type="GO" id="GO:0016491">
    <property type="term" value="F:oxidoreductase activity"/>
    <property type="evidence" value="ECO:0007669"/>
    <property type="project" value="UniProtKB-KW"/>
</dbReference>
<sequence>MTTPSAPHSTLRRHRLLAPSAAVLNSPICLGSMAFGDAWKSGLLECSKATTFQILDHFYEMGGNFIDTFAQSETWIGEWMKDSPNRRDEMVISSKYAEDWKTYSGPELIQKLQTTYIDLLYVHFWDYISTAEEMMISLNVLVNQGKVLYLGICNTPAWVVVKCNEFARRHGMRPFSVYQGWRSAADRDLERDILPICKAEGIAVARWGLLRGGYFKPHHHQPPRVGDHGRTTQSLTVGREARVSLSLEKIAKPRDLPLTSIALAYVSQLQSNIEALKIALSKEEIATIDQADEFDVGFRHNLMSGLKPHGREDKLLAKIRGPFDFLEAAKPILTVSYFLRLFVGENLGRWPRWGIGGWQWKNCHR</sequence>
<keyword evidence="6" id="KW-1185">Reference proteome</keyword>
<gene>
    <name evidence="5" type="ORF">BDV27DRAFT_150227</name>
</gene>
<dbReference type="GeneID" id="43655640"/>
<reference evidence="5 6" key="1">
    <citation type="submission" date="2019-04" db="EMBL/GenBank/DDBJ databases">
        <title>Friends and foes A comparative genomics studyof 23 Aspergillus species from section Flavi.</title>
        <authorList>
            <consortium name="DOE Joint Genome Institute"/>
            <person name="Kjaerbolling I."/>
            <person name="Vesth T."/>
            <person name="Frisvad J.C."/>
            <person name="Nybo J.L."/>
            <person name="Theobald S."/>
            <person name="Kildgaard S."/>
            <person name="Isbrandt T."/>
            <person name="Kuo A."/>
            <person name="Sato A."/>
            <person name="Lyhne E.K."/>
            <person name="Kogle M.E."/>
            <person name="Wiebenga A."/>
            <person name="Kun R.S."/>
            <person name="Lubbers R.J."/>
            <person name="Makela M.R."/>
            <person name="Barry K."/>
            <person name="Chovatia M."/>
            <person name="Clum A."/>
            <person name="Daum C."/>
            <person name="Haridas S."/>
            <person name="He G."/>
            <person name="LaButti K."/>
            <person name="Lipzen A."/>
            <person name="Mondo S."/>
            <person name="Riley R."/>
            <person name="Salamov A."/>
            <person name="Simmons B.A."/>
            <person name="Magnuson J.K."/>
            <person name="Henrissat B."/>
            <person name="Mortensen U.H."/>
            <person name="Larsen T.O."/>
            <person name="Devries R.P."/>
            <person name="Grigoriev I.V."/>
            <person name="Machida M."/>
            <person name="Baker S.E."/>
            <person name="Andersen M.R."/>
        </authorList>
    </citation>
    <scope>NUCLEOTIDE SEQUENCE [LARGE SCALE GENOMIC DNA]</scope>
    <source>
        <strain evidence="5 6">CBS 763.97</strain>
    </source>
</reference>
<dbReference type="SUPFAM" id="SSF51430">
    <property type="entry name" value="NAD(P)-linked oxidoreductase"/>
    <property type="match status" value="1"/>
</dbReference>
<evidence type="ECO:0000259" key="4">
    <source>
        <dbReference type="Pfam" id="PF00248"/>
    </source>
</evidence>
<feature type="domain" description="NADP-dependent oxidoreductase" evidence="4">
    <location>
        <begin position="27"/>
        <end position="292"/>
    </location>
</feature>
<accession>A0A5N6ZMM5</accession>
<evidence type="ECO:0000256" key="2">
    <source>
        <dbReference type="ARBA" id="ARBA00023002"/>
    </source>
</evidence>
<evidence type="ECO:0000313" key="5">
    <source>
        <dbReference type="EMBL" id="KAE8358695.1"/>
    </source>
</evidence>
<dbReference type="EMBL" id="ML737876">
    <property type="protein sequence ID" value="KAE8358695.1"/>
    <property type="molecule type" value="Genomic_DNA"/>
</dbReference>